<dbReference type="SUPFAM" id="SSF51445">
    <property type="entry name" value="(Trans)glycosidases"/>
    <property type="match status" value="1"/>
</dbReference>
<dbReference type="PANTHER" id="PTHR10357">
    <property type="entry name" value="ALPHA-AMYLASE FAMILY MEMBER"/>
    <property type="match status" value="1"/>
</dbReference>
<dbReference type="GO" id="GO:0005975">
    <property type="term" value="P:carbohydrate metabolic process"/>
    <property type="evidence" value="ECO:0007669"/>
    <property type="project" value="InterPro"/>
</dbReference>
<evidence type="ECO:0000313" key="3">
    <source>
        <dbReference type="Proteomes" id="UP000326759"/>
    </source>
</evidence>
<dbReference type="Gene3D" id="3.20.20.80">
    <property type="entry name" value="Glycosidases"/>
    <property type="match status" value="1"/>
</dbReference>
<reference evidence="2 3" key="1">
    <citation type="journal article" date="2019" name="PLoS Biol.">
        <title>Sex chromosomes control vertical transmission of feminizing Wolbachia symbionts in an isopod.</title>
        <authorList>
            <person name="Becking T."/>
            <person name="Chebbi M.A."/>
            <person name="Giraud I."/>
            <person name="Moumen B."/>
            <person name="Laverre T."/>
            <person name="Caubet Y."/>
            <person name="Peccoud J."/>
            <person name="Gilbert C."/>
            <person name="Cordaux R."/>
        </authorList>
    </citation>
    <scope>NUCLEOTIDE SEQUENCE [LARGE SCALE GENOMIC DNA]</scope>
    <source>
        <strain evidence="2">ANa2</strain>
        <tissue evidence="2">Whole body excluding digestive tract and cuticle</tissue>
    </source>
</reference>
<evidence type="ECO:0000313" key="2">
    <source>
        <dbReference type="EMBL" id="KAB7502889.1"/>
    </source>
</evidence>
<evidence type="ECO:0000259" key="1">
    <source>
        <dbReference type="Pfam" id="PF00128"/>
    </source>
</evidence>
<dbReference type="InterPro" id="IPR006047">
    <property type="entry name" value="GH13_cat_dom"/>
</dbReference>
<dbReference type="Pfam" id="PF00128">
    <property type="entry name" value="Alpha-amylase"/>
    <property type="match status" value="1"/>
</dbReference>
<protein>
    <recommendedName>
        <fullName evidence="1">Glycosyl hydrolase family 13 catalytic domain-containing protein</fullName>
    </recommendedName>
</protein>
<feature type="non-terminal residue" evidence="2">
    <location>
        <position position="1"/>
    </location>
</feature>
<gene>
    <name evidence="2" type="ORF">Anas_11589</name>
</gene>
<dbReference type="OrthoDB" id="8010034at2759"/>
<name>A0A5N5T9M9_9CRUS</name>
<proteinExistence type="predicted"/>
<dbReference type="Proteomes" id="UP000326759">
    <property type="component" value="Unassembled WGS sequence"/>
</dbReference>
<dbReference type="AlphaFoldDB" id="A0A5N5T9M9"/>
<dbReference type="EMBL" id="SEYY01006477">
    <property type="protein sequence ID" value="KAB7502889.1"/>
    <property type="molecule type" value="Genomic_DNA"/>
</dbReference>
<comment type="caution">
    <text evidence="2">The sequence shown here is derived from an EMBL/GenBank/DDBJ whole genome shotgun (WGS) entry which is preliminary data.</text>
</comment>
<keyword evidence="3" id="KW-1185">Reference proteome</keyword>
<dbReference type="InterPro" id="IPR017853">
    <property type="entry name" value="GH"/>
</dbReference>
<feature type="domain" description="Glycosyl hydrolase family 13 catalytic" evidence="1">
    <location>
        <begin position="1"/>
        <end position="94"/>
    </location>
</feature>
<dbReference type="GO" id="GO:0006865">
    <property type="term" value="P:amino acid transport"/>
    <property type="evidence" value="ECO:0007669"/>
    <property type="project" value="TreeGrafter"/>
</dbReference>
<organism evidence="2 3">
    <name type="scientific">Armadillidium nasatum</name>
    <dbReference type="NCBI Taxonomy" id="96803"/>
    <lineage>
        <taxon>Eukaryota</taxon>
        <taxon>Metazoa</taxon>
        <taxon>Ecdysozoa</taxon>
        <taxon>Arthropoda</taxon>
        <taxon>Crustacea</taxon>
        <taxon>Multicrustacea</taxon>
        <taxon>Malacostraca</taxon>
        <taxon>Eumalacostraca</taxon>
        <taxon>Peracarida</taxon>
        <taxon>Isopoda</taxon>
        <taxon>Oniscidea</taxon>
        <taxon>Crinocheta</taxon>
        <taxon>Armadillidiidae</taxon>
        <taxon>Armadillidium</taxon>
    </lineage>
</organism>
<sequence>DVIRFWLDKGVDGFRVDAIQNLVEDASFADEPAAANSGITDPTLEGYYNHIYTLNQPETMDIIRGWHEILETYKDRFMTLEVYDANMKVLMNFMVMIRIQCLIFLSISCS</sequence>
<accession>A0A5N5T9M9</accession>
<dbReference type="PANTHER" id="PTHR10357:SF179">
    <property type="entry name" value="NEUTRAL AND BASIC AMINO ACID TRANSPORT PROTEIN RBAT"/>
    <property type="match status" value="1"/>
</dbReference>